<proteinExistence type="predicted"/>
<dbReference type="InterPro" id="IPR019251">
    <property type="entry name" value="DUF2231_TM"/>
</dbReference>
<feature type="domain" description="DUF2231" evidence="3">
    <location>
        <begin position="74"/>
        <end position="194"/>
    </location>
</feature>
<organism evidence="4 5">
    <name type="scientific">Tsuneonella aeria</name>
    <dbReference type="NCBI Taxonomy" id="1837929"/>
    <lineage>
        <taxon>Bacteria</taxon>
        <taxon>Pseudomonadati</taxon>
        <taxon>Pseudomonadota</taxon>
        <taxon>Alphaproteobacteria</taxon>
        <taxon>Sphingomonadales</taxon>
        <taxon>Erythrobacteraceae</taxon>
        <taxon>Tsuneonella</taxon>
    </lineage>
</organism>
<feature type="compositionally biased region" description="Polar residues" evidence="1">
    <location>
        <begin position="24"/>
        <end position="40"/>
    </location>
</feature>
<keyword evidence="2" id="KW-1133">Transmembrane helix</keyword>
<evidence type="ECO:0000256" key="1">
    <source>
        <dbReference type="SAM" id="MobiDB-lite"/>
    </source>
</evidence>
<reference evidence="4 5" key="1">
    <citation type="submission" date="2019-12" db="EMBL/GenBank/DDBJ databases">
        <title>Genomic-based taxomic classification of the family Erythrobacteraceae.</title>
        <authorList>
            <person name="Xu L."/>
        </authorList>
    </citation>
    <scope>NUCLEOTIDE SEQUENCE [LARGE SCALE GENOMIC DNA]</scope>
    <source>
        <strain evidence="4 5">100921-2</strain>
    </source>
</reference>
<feature type="transmembrane region" description="Helical" evidence="2">
    <location>
        <begin position="76"/>
        <end position="95"/>
    </location>
</feature>
<comment type="caution">
    <text evidence="4">The sequence shown here is derived from an EMBL/GenBank/DDBJ whole genome shotgun (WGS) entry which is preliminary data.</text>
</comment>
<dbReference type="Proteomes" id="UP000439522">
    <property type="component" value="Unassembled WGS sequence"/>
</dbReference>
<name>A0A6I4TH93_9SPHN</name>
<evidence type="ECO:0000256" key="2">
    <source>
        <dbReference type="SAM" id="Phobius"/>
    </source>
</evidence>
<sequence length="201" mass="21467">MAAVLALSSTPGAAHKDHNKRNEAAQTAVKQGRSPPTTTPGAMHEMIEDHAEAMEVAAPKSFSERLMSWVGRTHPFAVHFPIALFPVALVALILARRRGETVELIRALIIVAGAASVIAAVLGWFTGGFVLVDPDAVHLWHRWIGTGLAMIGGAVAVWAFRRRNSVYGRGMVAALAAITLLLLVQGWLGAALVHGMDHMSF</sequence>
<keyword evidence="2" id="KW-0472">Membrane</keyword>
<feature type="compositionally biased region" description="Basic and acidic residues" evidence="1">
    <location>
        <begin position="14"/>
        <end position="23"/>
    </location>
</feature>
<feature type="transmembrane region" description="Helical" evidence="2">
    <location>
        <begin position="143"/>
        <end position="160"/>
    </location>
</feature>
<dbReference type="Pfam" id="PF09990">
    <property type="entry name" value="DUF2231"/>
    <property type="match status" value="1"/>
</dbReference>
<evidence type="ECO:0000313" key="5">
    <source>
        <dbReference type="Proteomes" id="UP000439522"/>
    </source>
</evidence>
<dbReference type="OrthoDB" id="7500556at2"/>
<feature type="region of interest" description="Disordered" evidence="1">
    <location>
        <begin position="1"/>
        <end position="42"/>
    </location>
</feature>
<feature type="transmembrane region" description="Helical" evidence="2">
    <location>
        <begin position="172"/>
        <end position="193"/>
    </location>
</feature>
<feature type="transmembrane region" description="Helical" evidence="2">
    <location>
        <begin position="107"/>
        <end position="131"/>
    </location>
</feature>
<keyword evidence="5" id="KW-1185">Reference proteome</keyword>
<evidence type="ECO:0000313" key="4">
    <source>
        <dbReference type="EMBL" id="MXO75984.1"/>
    </source>
</evidence>
<keyword evidence="2" id="KW-0812">Transmembrane</keyword>
<dbReference type="RefSeq" id="WP_160611824.1">
    <property type="nucleotide sequence ID" value="NZ_WTZA01000002.1"/>
</dbReference>
<evidence type="ECO:0000259" key="3">
    <source>
        <dbReference type="Pfam" id="PF09990"/>
    </source>
</evidence>
<dbReference type="AlphaFoldDB" id="A0A6I4TH93"/>
<protein>
    <recommendedName>
        <fullName evidence="3">DUF2231 domain-containing protein</fullName>
    </recommendedName>
</protein>
<dbReference type="EMBL" id="WTZA01000002">
    <property type="protein sequence ID" value="MXO75984.1"/>
    <property type="molecule type" value="Genomic_DNA"/>
</dbReference>
<accession>A0A6I4TH93</accession>
<gene>
    <name evidence="4" type="ORF">GRI40_12235</name>
</gene>